<comment type="similarity">
    <text evidence="2">Belongs to the acyltransferase 3 family.</text>
</comment>
<evidence type="ECO:0000256" key="5">
    <source>
        <dbReference type="ARBA" id="ARBA00022989"/>
    </source>
</evidence>
<organism evidence="9 10">
    <name type="scientific">Vibrio spartinae</name>
    <dbReference type="NCBI Taxonomy" id="1918945"/>
    <lineage>
        <taxon>Bacteria</taxon>
        <taxon>Pseudomonadati</taxon>
        <taxon>Pseudomonadota</taxon>
        <taxon>Gammaproteobacteria</taxon>
        <taxon>Vibrionales</taxon>
        <taxon>Vibrionaceae</taxon>
        <taxon>Vibrio</taxon>
    </lineage>
</organism>
<evidence type="ECO:0000256" key="4">
    <source>
        <dbReference type="ARBA" id="ARBA00022692"/>
    </source>
</evidence>
<dbReference type="OrthoDB" id="1072135at2"/>
<evidence type="ECO:0000256" key="2">
    <source>
        <dbReference type="ARBA" id="ARBA00007400"/>
    </source>
</evidence>
<proteinExistence type="inferred from homology"/>
<dbReference type="EMBL" id="FSSB01000028">
    <property type="protein sequence ID" value="SIO96280.1"/>
    <property type="molecule type" value="Genomic_DNA"/>
</dbReference>
<feature type="transmembrane region" description="Helical" evidence="7">
    <location>
        <begin position="50"/>
        <end position="70"/>
    </location>
</feature>
<gene>
    <name evidence="9" type="primary">yiaH</name>
    <name evidence="9" type="ORF">VSP9026_04064</name>
</gene>
<keyword evidence="3" id="KW-1003">Cell membrane</keyword>
<feature type="transmembrane region" description="Helical" evidence="7">
    <location>
        <begin position="82"/>
        <end position="100"/>
    </location>
</feature>
<dbReference type="RefSeq" id="WP_074374711.1">
    <property type="nucleotide sequence ID" value="NZ_AP024907.1"/>
</dbReference>
<comment type="subcellular location">
    <subcellularLocation>
        <location evidence="1">Cell membrane</location>
        <topology evidence="1">Multi-pass membrane protein</topology>
    </subcellularLocation>
</comment>
<sequence>MSPSRVFYFDLLRSLAALFVVGIHVLGPFRHQYGAIPFEHWVVAAGLNSVSRWAVPVFIMVSGALLISDARPFDGKYYLQRRVMKVVIPFLIWSVFYAYLSGWDATGFDWDNVKERLIEMPHEATYYHLGFFYYFIPLYALIPFFHWAVRRYEWFTQGYLLLWIFSSVAYLFYWNGFWSYSLWLYSGYLLFGYYLSREAVHVWLWGLLGSIGLMVTAYMVIHLSVEAGEYTVKRWLSYKTINTVVVAGMIFVMCRHWGERLSPMWQKVIRFTSRYSLGIYILHPLVLWPMHHFELNLSGHPLWVIPLWIIMSYIGALVMSWVCARFRLTHWLLP</sequence>
<evidence type="ECO:0000256" key="1">
    <source>
        <dbReference type="ARBA" id="ARBA00004651"/>
    </source>
</evidence>
<dbReference type="InterPro" id="IPR002656">
    <property type="entry name" value="Acyl_transf_3_dom"/>
</dbReference>
<feature type="transmembrane region" description="Helical" evidence="7">
    <location>
        <begin position="275"/>
        <end position="291"/>
    </location>
</feature>
<feature type="transmembrane region" description="Helical" evidence="7">
    <location>
        <begin position="202"/>
        <end position="223"/>
    </location>
</feature>
<feature type="transmembrane region" description="Helical" evidence="7">
    <location>
        <begin position="154"/>
        <end position="172"/>
    </location>
</feature>
<protein>
    <submittedName>
        <fullName evidence="9">Inner membrane protein YiaH</fullName>
    </submittedName>
</protein>
<feature type="transmembrane region" description="Helical" evidence="7">
    <location>
        <begin position="12"/>
        <end position="30"/>
    </location>
</feature>
<feature type="transmembrane region" description="Helical" evidence="7">
    <location>
        <begin position="235"/>
        <end position="254"/>
    </location>
</feature>
<feature type="transmembrane region" description="Helical" evidence="7">
    <location>
        <begin position="178"/>
        <end position="195"/>
    </location>
</feature>
<dbReference type="GO" id="GO:0005886">
    <property type="term" value="C:plasma membrane"/>
    <property type="evidence" value="ECO:0007669"/>
    <property type="project" value="UniProtKB-SubCell"/>
</dbReference>
<dbReference type="GO" id="GO:0016413">
    <property type="term" value="F:O-acetyltransferase activity"/>
    <property type="evidence" value="ECO:0007669"/>
    <property type="project" value="TreeGrafter"/>
</dbReference>
<feature type="domain" description="Acyltransferase 3" evidence="8">
    <location>
        <begin position="8"/>
        <end position="324"/>
    </location>
</feature>
<keyword evidence="6 7" id="KW-0472">Membrane</keyword>
<dbReference type="AlphaFoldDB" id="A0A1N6MAB5"/>
<dbReference type="PANTHER" id="PTHR40074">
    <property type="entry name" value="O-ACETYLTRANSFERASE WECH"/>
    <property type="match status" value="1"/>
</dbReference>
<name>A0A1N6MAB5_9VIBR</name>
<feature type="transmembrane region" description="Helical" evidence="7">
    <location>
        <begin position="303"/>
        <end position="324"/>
    </location>
</feature>
<evidence type="ECO:0000256" key="7">
    <source>
        <dbReference type="SAM" id="Phobius"/>
    </source>
</evidence>
<keyword evidence="4 7" id="KW-0812">Transmembrane</keyword>
<evidence type="ECO:0000313" key="10">
    <source>
        <dbReference type="Proteomes" id="UP000184774"/>
    </source>
</evidence>
<evidence type="ECO:0000256" key="3">
    <source>
        <dbReference type="ARBA" id="ARBA00022475"/>
    </source>
</evidence>
<dbReference type="PANTHER" id="PTHR40074:SF2">
    <property type="entry name" value="O-ACETYLTRANSFERASE WECH"/>
    <property type="match status" value="1"/>
</dbReference>
<evidence type="ECO:0000259" key="8">
    <source>
        <dbReference type="Pfam" id="PF01757"/>
    </source>
</evidence>
<accession>A0A1N6MAB5</accession>
<dbReference type="GO" id="GO:0009246">
    <property type="term" value="P:enterobacterial common antigen biosynthetic process"/>
    <property type="evidence" value="ECO:0007669"/>
    <property type="project" value="TreeGrafter"/>
</dbReference>
<keyword evidence="5 7" id="KW-1133">Transmembrane helix</keyword>
<dbReference type="Pfam" id="PF01757">
    <property type="entry name" value="Acyl_transf_3"/>
    <property type="match status" value="1"/>
</dbReference>
<reference evidence="9 10" key="1">
    <citation type="submission" date="2016-12" db="EMBL/GenBank/DDBJ databases">
        <authorList>
            <person name="Song W.-J."/>
            <person name="Kurnit D.M."/>
        </authorList>
    </citation>
    <scope>NUCLEOTIDE SEQUENCE [LARGE SCALE GENOMIC DNA]</scope>
    <source>
        <strain evidence="9 10">CECT 9026</strain>
    </source>
</reference>
<dbReference type="Proteomes" id="UP000184774">
    <property type="component" value="Unassembled WGS sequence"/>
</dbReference>
<evidence type="ECO:0000256" key="6">
    <source>
        <dbReference type="ARBA" id="ARBA00023136"/>
    </source>
</evidence>
<feature type="transmembrane region" description="Helical" evidence="7">
    <location>
        <begin position="126"/>
        <end position="147"/>
    </location>
</feature>
<evidence type="ECO:0000313" key="9">
    <source>
        <dbReference type="EMBL" id="SIO96280.1"/>
    </source>
</evidence>